<evidence type="ECO:0000313" key="4">
    <source>
        <dbReference type="Proteomes" id="UP000000495"/>
    </source>
</evidence>
<dbReference type="Gene3D" id="1.10.287.110">
    <property type="entry name" value="DnaJ domain"/>
    <property type="match status" value="1"/>
</dbReference>
<dbReference type="PROSITE" id="PS50076">
    <property type="entry name" value="DNAJ_2"/>
    <property type="match status" value="1"/>
</dbReference>
<dbReference type="CDD" id="cd06257">
    <property type="entry name" value="DnaJ"/>
    <property type="match status" value="1"/>
</dbReference>
<dbReference type="STRING" id="765952.PUV_07710"/>
<reference key="1">
    <citation type="journal article" date="2011" name="Mol. Biol. Evol.">
        <title>Unity in variety -- the pan-genome of the Chlamydiae.</title>
        <authorList>
            <person name="Collingro A."/>
            <person name="Tischler P."/>
            <person name="Weinmaier T."/>
            <person name="Penz T."/>
            <person name="Heinz E."/>
            <person name="Brunham R.C."/>
            <person name="Read T.D."/>
            <person name="Bavoil P.M."/>
            <person name="Sachse K."/>
            <person name="Kahane S."/>
            <person name="Friedman M.G."/>
            <person name="Rattei T."/>
            <person name="Myers G.S.A."/>
            <person name="Horn M."/>
        </authorList>
    </citation>
    <scope>NUCLEOTIDE SEQUENCE</scope>
    <source>
        <strain>UV7</strain>
    </source>
</reference>
<accession>F8KXY7</accession>
<dbReference type="HOGENOM" id="CLU_620882_0_0_0"/>
<dbReference type="Proteomes" id="UP000000495">
    <property type="component" value="Chromosome"/>
</dbReference>
<evidence type="ECO:0000256" key="1">
    <source>
        <dbReference type="SAM" id="Coils"/>
    </source>
</evidence>
<organism evidence="3 4">
    <name type="scientific">Parachlamydia acanthamoebae (strain UV7)</name>
    <dbReference type="NCBI Taxonomy" id="765952"/>
    <lineage>
        <taxon>Bacteria</taxon>
        <taxon>Pseudomonadati</taxon>
        <taxon>Chlamydiota</taxon>
        <taxon>Chlamydiia</taxon>
        <taxon>Parachlamydiales</taxon>
        <taxon>Parachlamydiaceae</taxon>
        <taxon>Parachlamydia</taxon>
    </lineage>
</organism>
<evidence type="ECO:0000259" key="2">
    <source>
        <dbReference type="PROSITE" id="PS50076"/>
    </source>
</evidence>
<reference evidence="3 4" key="2">
    <citation type="journal article" date="2011" name="Mol. Biol. Evol.">
        <title>Unity in variety--the pan-genome of the Chlamydiae.</title>
        <authorList>
            <person name="Collingro A."/>
            <person name="Tischler P."/>
            <person name="Weinmaier T."/>
            <person name="Penz T."/>
            <person name="Heinz E."/>
            <person name="Brunham R.C."/>
            <person name="Read T.D."/>
            <person name="Bavoil P.M."/>
            <person name="Sachse K."/>
            <person name="Kahane S."/>
            <person name="Friedman M.G."/>
            <person name="Rattei T."/>
            <person name="Myers G.S."/>
            <person name="Horn M."/>
        </authorList>
    </citation>
    <scope>NUCLEOTIDE SEQUENCE [LARGE SCALE GENOMIC DNA]</scope>
    <source>
        <strain evidence="4">UV7</strain>
    </source>
</reference>
<dbReference type="EMBL" id="FR872580">
    <property type="protein sequence ID" value="CCB85721.1"/>
    <property type="molecule type" value="Genomic_DNA"/>
</dbReference>
<keyword evidence="1" id="KW-0175">Coiled coil</keyword>
<dbReference type="InterPro" id="IPR036869">
    <property type="entry name" value="J_dom_sf"/>
</dbReference>
<gene>
    <name evidence="3" type="ordered locus">PUV_07710</name>
</gene>
<name>F8KXY7_PARAV</name>
<dbReference type="KEGG" id="puv:PUV_07710"/>
<feature type="coiled-coil region" evidence="1">
    <location>
        <begin position="180"/>
        <end position="207"/>
    </location>
</feature>
<dbReference type="eggNOG" id="COG0484">
    <property type="taxonomic scope" value="Bacteria"/>
</dbReference>
<evidence type="ECO:0000313" key="3">
    <source>
        <dbReference type="EMBL" id="CCB85721.1"/>
    </source>
</evidence>
<feature type="domain" description="J" evidence="2">
    <location>
        <begin position="377"/>
        <end position="441"/>
    </location>
</feature>
<dbReference type="RefSeq" id="WP_013924562.1">
    <property type="nucleotide sequence ID" value="NC_015702.1"/>
</dbReference>
<keyword evidence="4" id="KW-1185">Reference proteome</keyword>
<dbReference type="InterPro" id="IPR001623">
    <property type="entry name" value="DnaJ_domain"/>
</dbReference>
<protein>
    <recommendedName>
        <fullName evidence="2">J domain-containing protein</fullName>
    </recommendedName>
</protein>
<dbReference type="AlphaFoldDB" id="F8KXY7"/>
<sequence>MIPAVLDRFSESTDFTTFQPISVQGRKIYRFKFSANSDEIEKFTDIILNFLKENKERSETAFIPTFKVTRETLKNKFIKHPVQILIFNAQTVSLTHKQHAPSDAQREIKDTFFTNTLLTNPVCCMQNHQFEKKRLEAWFENGGKNCPAGSASGEHGIDTLEIDSQIKDMIISYHAEKKKKAEILSAQEKLKEKIDNYEVKNAELTTAVSKLSIDRLRQYQQSVDFKKELQLQKREINFLRQLKNLDPWTIVGALSKVVVKVGGKHITISLCKALAGILTKEGTKEAGKALGKSIAKKIPFVSLAIGIALGCYRFYNGEWIRGVGEIVSGAFAMIPIWGTAVSMLIDISLVGTDMYEAMNQKDNRPPSSPTVQIELKGAYEALGLEDNPTKEDVDNAWKALSKELHPDTSMDLGEHAIESFTELTTFLNVLKDFIYRERKWD</sequence>
<proteinExistence type="predicted"/>
<dbReference type="SUPFAM" id="SSF46565">
    <property type="entry name" value="Chaperone J-domain"/>
    <property type="match status" value="1"/>
</dbReference>
<dbReference type="Pfam" id="PF00226">
    <property type="entry name" value="DnaJ"/>
    <property type="match status" value="1"/>
</dbReference>